<dbReference type="SUPFAM" id="SSF54534">
    <property type="entry name" value="FKBP-like"/>
    <property type="match status" value="1"/>
</dbReference>
<accession>A0A7L5DWP7</accession>
<evidence type="ECO:0000313" key="7">
    <source>
        <dbReference type="Proteomes" id="UP000503278"/>
    </source>
</evidence>
<dbReference type="Proteomes" id="UP000503278">
    <property type="component" value="Chromosome"/>
</dbReference>
<feature type="domain" description="PPIase FKBP-type" evidence="5">
    <location>
        <begin position="78"/>
        <end position="166"/>
    </location>
</feature>
<keyword evidence="7" id="KW-1185">Reference proteome</keyword>
<name>A0A7L5DWP7_9SPHI</name>
<dbReference type="EMBL" id="CP051682">
    <property type="protein sequence ID" value="QJD95522.1"/>
    <property type="molecule type" value="Genomic_DNA"/>
</dbReference>
<organism evidence="6 7">
    <name type="scientific">Mucilaginibacter robiniae</name>
    <dbReference type="NCBI Taxonomy" id="2728022"/>
    <lineage>
        <taxon>Bacteria</taxon>
        <taxon>Pseudomonadati</taxon>
        <taxon>Bacteroidota</taxon>
        <taxon>Sphingobacteriia</taxon>
        <taxon>Sphingobacteriales</taxon>
        <taxon>Sphingobacteriaceae</taxon>
        <taxon>Mucilaginibacter</taxon>
    </lineage>
</organism>
<dbReference type="PROSITE" id="PS50059">
    <property type="entry name" value="FKBP_PPIASE"/>
    <property type="match status" value="1"/>
</dbReference>
<comment type="catalytic activity">
    <reaction evidence="1 3 4">
        <text>[protein]-peptidylproline (omega=180) = [protein]-peptidylproline (omega=0)</text>
        <dbReference type="Rhea" id="RHEA:16237"/>
        <dbReference type="Rhea" id="RHEA-COMP:10747"/>
        <dbReference type="Rhea" id="RHEA-COMP:10748"/>
        <dbReference type="ChEBI" id="CHEBI:83833"/>
        <dbReference type="ChEBI" id="CHEBI:83834"/>
        <dbReference type="EC" id="5.2.1.8"/>
    </reaction>
</comment>
<comment type="similarity">
    <text evidence="4">Belongs to the FKBP-type PPIase family.</text>
</comment>
<dbReference type="Pfam" id="PF00254">
    <property type="entry name" value="FKBP_C"/>
    <property type="match status" value="1"/>
</dbReference>
<protein>
    <recommendedName>
        <fullName evidence="4">Peptidyl-prolyl cis-trans isomerase</fullName>
        <ecNumber evidence="4">5.2.1.8</ecNumber>
    </recommendedName>
</protein>
<keyword evidence="3 4" id="KW-0413">Isomerase</keyword>
<dbReference type="InterPro" id="IPR001179">
    <property type="entry name" value="PPIase_FKBP_dom"/>
</dbReference>
<evidence type="ECO:0000256" key="2">
    <source>
        <dbReference type="ARBA" id="ARBA00023110"/>
    </source>
</evidence>
<proteinExistence type="inferred from homology"/>
<sequence length="167" mass="18062">MNKVLIILSLCVCIFAGCKKVDDPAVVNSNQSAIDDQLITDYITANNLTAEKLSPSDTTGIRYIVLQKGTTSSVYTSSTQITVGYSAYKLGSSTSFQQTGTYHPSFALGEVIKGWQLVLQKGVVNKGGTIRIFIPSRYAYGPYAQTELGLPANTVLDFTITIFDVTN</sequence>
<dbReference type="InterPro" id="IPR046357">
    <property type="entry name" value="PPIase_dom_sf"/>
</dbReference>
<evidence type="ECO:0000313" key="6">
    <source>
        <dbReference type="EMBL" id="QJD95522.1"/>
    </source>
</evidence>
<dbReference type="EC" id="5.2.1.8" evidence="4"/>
<evidence type="ECO:0000256" key="1">
    <source>
        <dbReference type="ARBA" id="ARBA00000971"/>
    </source>
</evidence>
<dbReference type="AlphaFoldDB" id="A0A7L5DWP7"/>
<evidence type="ECO:0000256" key="4">
    <source>
        <dbReference type="RuleBase" id="RU003915"/>
    </source>
</evidence>
<dbReference type="GO" id="GO:0003755">
    <property type="term" value="F:peptidyl-prolyl cis-trans isomerase activity"/>
    <property type="evidence" value="ECO:0007669"/>
    <property type="project" value="UniProtKB-UniRule"/>
</dbReference>
<evidence type="ECO:0000259" key="5">
    <source>
        <dbReference type="PROSITE" id="PS50059"/>
    </source>
</evidence>
<keyword evidence="2 3" id="KW-0697">Rotamase</keyword>
<dbReference type="PROSITE" id="PS51257">
    <property type="entry name" value="PROKAR_LIPOPROTEIN"/>
    <property type="match status" value="1"/>
</dbReference>
<dbReference type="KEGG" id="mrob:HH214_06370"/>
<dbReference type="Gene3D" id="3.10.50.40">
    <property type="match status" value="1"/>
</dbReference>
<gene>
    <name evidence="6" type="ORF">HH214_06370</name>
</gene>
<dbReference type="RefSeq" id="WP_169606530.1">
    <property type="nucleotide sequence ID" value="NZ_CP051682.1"/>
</dbReference>
<reference evidence="6 7" key="1">
    <citation type="submission" date="2020-04" db="EMBL/GenBank/DDBJ databases">
        <title>Genome sequencing of novel species.</title>
        <authorList>
            <person name="Heo J."/>
            <person name="Kim S.-J."/>
            <person name="Kim J.-S."/>
            <person name="Hong S.-B."/>
            <person name="Kwon S.-W."/>
        </authorList>
    </citation>
    <scope>NUCLEOTIDE SEQUENCE [LARGE SCALE GENOMIC DNA]</scope>
    <source>
        <strain evidence="6 7">F39-2</strain>
    </source>
</reference>
<evidence type="ECO:0000256" key="3">
    <source>
        <dbReference type="PROSITE-ProRule" id="PRU00277"/>
    </source>
</evidence>